<evidence type="ECO:0000259" key="3">
    <source>
        <dbReference type="SMART" id="SM01119"/>
    </source>
</evidence>
<name>A0A934KGS4_9BACT</name>
<keyword evidence="2" id="KW-0456">Lyase</keyword>
<organism evidence="4 5">
    <name type="scientific">Candidatus Dormiibacter inghamiae</name>
    <dbReference type="NCBI Taxonomy" id="3127013"/>
    <lineage>
        <taxon>Bacteria</taxon>
        <taxon>Bacillati</taxon>
        <taxon>Candidatus Dormiibacterota</taxon>
        <taxon>Candidatus Dormibacteria</taxon>
        <taxon>Candidatus Dormibacterales</taxon>
        <taxon>Candidatus Dormibacteraceae</taxon>
        <taxon>Candidatus Dormiibacter</taxon>
    </lineage>
</organism>
<dbReference type="EMBL" id="JAEKNQ010000035">
    <property type="protein sequence ID" value="MBJ7603272.1"/>
    <property type="molecule type" value="Genomic_DNA"/>
</dbReference>
<dbReference type="SUPFAM" id="SSF51419">
    <property type="entry name" value="PLP-binding barrel"/>
    <property type="match status" value="1"/>
</dbReference>
<gene>
    <name evidence="4" type="ORF">JF888_08815</name>
</gene>
<dbReference type="AlphaFoldDB" id="A0A934KGS4"/>
<dbReference type="Pfam" id="PF14031">
    <property type="entry name" value="D-ser_dehydrat"/>
    <property type="match status" value="1"/>
</dbReference>
<proteinExistence type="inferred from homology"/>
<dbReference type="RefSeq" id="WP_338179021.1">
    <property type="nucleotide sequence ID" value="NZ_JAEKNQ010000035.1"/>
</dbReference>
<dbReference type="InterPro" id="IPR001608">
    <property type="entry name" value="Ala_racemase_N"/>
</dbReference>
<evidence type="ECO:0000313" key="5">
    <source>
        <dbReference type="Proteomes" id="UP000620075"/>
    </source>
</evidence>
<dbReference type="Pfam" id="PF01168">
    <property type="entry name" value="Ala_racemase_N"/>
    <property type="match status" value="1"/>
</dbReference>
<sequence length="376" mass="40287">MNLEHALAAAEPELTPLAVVDEERMEANLAAMARIAASAAVKLRPHAKTHKSRYVAGRQLEHGAIGLTCATLREAEVFADAGVEDLLIAHPPVGEPKRRRLAELAGRVRRLAVSIDQVELADGLPDGVEVLWEVDSGMHRMGTAPGVASADAVLELVGRVGPARVRGLLTHGGHAYKAETQEARRRAADEEAQALLETAMLLRRRGFESRTLSVGSTPTADSAGREKGITELRPGTYVYGDANQITLGSQRLEDSALAVIATVVSVHPDRVVVDAGSKSLSSDLRVTRMEGLGIVLGHPSLRLERLSEEHGVLAGEGLDRLGIGRRLAIVPTHACTCVNLQSELLFFSATGTRWRSVDAQGWRAARNPAQRDLLDA</sequence>
<dbReference type="PANTHER" id="PTHR28004:SF2">
    <property type="entry name" value="D-SERINE DEHYDRATASE"/>
    <property type="match status" value="1"/>
</dbReference>
<dbReference type="InterPro" id="IPR029066">
    <property type="entry name" value="PLP-binding_barrel"/>
</dbReference>
<dbReference type="InterPro" id="IPR051466">
    <property type="entry name" value="D-amino_acid_metab_enzyme"/>
</dbReference>
<dbReference type="InterPro" id="IPR026956">
    <property type="entry name" value="D-ser_dehydrat-like_dom"/>
</dbReference>
<evidence type="ECO:0000256" key="2">
    <source>
        <dbReference type="ARBA" id="ARBA00023239"/>
    </source>
</evidence>
<dbReference type="SMART" id="SM01119">
    <property type="entry name" value="D-ser_dehydrat"/>
    <property type="match status" value="1"/>
</dbReference>
<reference evidence="4 5" key="1">
    <citation type="submission" date="2020-10" db="EMBL/GenBank/DDBJ databases">
        <title>Ca. Dormibacterota MAGs.</title>
        <authorList>
            <person name="Montgomery K."/>
        </authorList>
    </citation>
    <scope>NUCLEOTIDE SEQUENCE [LARGE SCALE GENOMIC DNA]</scope>
    <source>
        <strain evidence="4">SC8811_S16_3</strain>
    </source>
</reference>
<dbReference type="InterPro" id="IPR042208">
    <property type="entry name" value="D-ser_dehydrat-like_sf"/>
</dbReference>
<dbReference type="Gene3D" id="3.20.20.10">
    <property type="entry name" value="Alanine racemase"/>
    <property type="match status" value="1"/>
</dbReference>
<feature type="domain" description="D-serine dehydratase-like" evidence="3">
    <location>
        <begin position="256"/>
        <end position="348"/>
    </location>
</feature>
<comment type="caution">
    <text evidence="4">The sequence shown here is derived from an EMBL/GenBank/DDBJ whole genome shotgun (WGS) entry which is preliminary data.</text>
</comment>
<evidence type="ECO:0000313" key="4">
    <source>
        <dbReference type="EMBL" id="MBJ7603272.1"/>
    </source>
</evidence>
<protein>
    <submittedName>
        <fullName evidence="4">Alanine racemase</fullName>
    </submittedName>
</protein>
<comment type="similarity">
    <text evidence="1">Belongs to the DSD1 family.</text>
</comment>
<dbReference type="PANTHER" id="PTHR28004">
    <property type="entry name" value="ZGC:162816-RELATED"/>
    <property type="match status" value="1"/>
</dbReference>
<dbReference type="Gene3D" id="2.40.37.20">
    <property type="entry name" value="D-serine dehydratase-like domain"/>
    <property type="match status" value="1"/>
</dbReference>
<accession>A0A934KGS4</accession>
<dbReference type="GO" id="GO:0036088">
    <property type="term" value="P:D-serine catabolic process"/>
    <property type="evidence" value="ECO:0007669"/>
    <property type="project" value="TreeGrafter"/>
</dbReference>
<dbReference type="Proteomes" id="UP000620075">
    <property type="component" value="Unassembled WGS sequence"/>
</dbReference>
<evidence type="ECO:0000256" key="1">
    <source>
        <dbReference type="ARBA" id="ARBA00005323"/>
    </source>
</evidence>
<dbReference type="GO" id="GO:0008721">
    <property type="term" value="F:D-serine ammonia-lyase activity"/>
    <property type="evidence" value="ECO:0007669"/>
    <property type="project" value="TreeGrafter"/>
</dbReference>